<proteinExistence type="predicted"/>
<dbReference type="eggNOG" id="COG3334">
    <property type="taxonomic scope" value="Bacteria"/>
</dbReference>
<evidence type="ECO:0000313" key="4">
    <source>
        <dbReference type="EMBL" id="EAX48663.1"/>
    </source>
</evidence>
<keyword evidence="2" id="KW-1133">Transmembrane helix</keyword>
<feature type="domain" description="Magnesium transporter MgtE intracellular" evidence="3">
    <location>
        <begin position="131"/>
        <end position="193"/>
    </location>
</feature>
<reference evidence="4 5" key="2">
    <citation type="submission" date="2007-01" db="EMBL/GenBank/DDBJ databases">
        <title>Sequencing of the draft genome and assembly of Thermosinus carboxydivorans Nor1.</title>
        <authorList>
            <consortium name="US DOE Joint Genome Institute (JGI-PGF)"/>
            <person name="Copeland A."/>
            <person name="Lucas S."/>
            <person name="Lapidus A."/>
            <person name="Barry K."/>
            <person name="Glavina del Rio T."/>
            <person name="Dalin E."/>
            <person name="Tice H."/>
            <person name="Bruce D."/>
            <person name="Pitluck S."/>
            <person name="Richardson P."/>
        </authorList>
    </citation>
    <scope>NUCLEOTIDE SEQUENCE [LARGE SCALE GENOMIC DNA]</scope>
    <source>
        <strain evidence="4 5">Nor1</strain>
    </source>
</reference>
<dbReference type="AlphaFoldDB" id="A1HN36"/>
<protein>
    <recommendedName>
        <fullName evidence="3">Magnesium transporter MgtE intracellular domain-containing protein</fullName>
    </recommendedName>
</protein>
<sequence>MAGKIKDNVAATPPKTAWGGFFKLLLALLLMLMLAGGAFWLGVYLNFIDLDKLADDWKLYDKPVIGRFFSKPQPVLPPAEDTEASAALPVQSAPLTPPVKAPIETNPSAATEEVTEKSVKGRQMEEAKRASKLARLYTNMKPEEAANILNQLDDSIVLAILNKMEEDQAAKILATFDAGRAARLTEAMLKKKQDM</sequence>
<dbReference type="OrthoDB" id="1682943at2"/>
<evidence type="ECO:0000259" key="3">
    <source>
        <dbReference type="Pfam" id="PF03448"/>
    </source>
</evidence>
<dbReference type="Gene3D" id="1.25.60.10">
    <property type="entry name" value="MgtE N-terminal domain-like"/>
    <property type="match status" value="1"/>
</dbReference>
<organism evidence="4 5">
    <name type="scientific">Thermosinus carboxydivorans Nor1</name>
    <dbReference type="NCBI Taxonomy" id="401526"/>
    <lineage>
        <taxon>Bacteria</taxon>
        <taxon>Bacillati</taxon>
        <taxon>Bacillota</taxon>
        <taxon>Negativicutes</taxon>
        <taxon>Selenomonadales</taxon>
        <taxon>Sporomusaceae</taxon>
        <taxon>Thermosinus</taxon>
    </lineage>
</organism>
<keyword evidence="5" id="KW-1185">Reference proteome</keyword>
<dbReference type="Pfam" id="PF03448">
    <property type="entry name" value="MgtE_N"/>
    <property type="match status" value="1"/>
</dbReference>
<dbReference type="SUPFAM" id="SSF158791">
    <property type="entry name" value="MgtE N-terminal domain-like"/>
    <property type="match status" value="1"/>
</dbReference>
<dbReference type="InterPro" id="IPR006668">
    <property type="entry name" value="Mg_transptr_MgtE_intracell_dom"/>
</dbReference>
<keyword evidence="2" id="KW-0472">Membrane</keyword>
<keyword evidence="2" id="KW-0812">Transmembrane</keyword>
<feature type="compositionally biased region" description="Basic and acidic residues" evidence="1">
    <location>
        <begin position="114"/>
        <end position="125"/>
    </location>
</feature>
<gene>
    <name evidence="4" type="ORF">TcarDRAFT_2135</name>
</gene>
<evidence type="ECO:0000256" key="1">
    <source>
        <dbReference type="SAM" id="MobiDB-lite"/>
    </source>
</evidence>
<dbReference type="Proteomes" id="UP000005139">
    <property type="component" value="Unassembled WGS sequence"/>
</dbReference>
<dbReference type="RefSeq" id="WP_007288434.1">
    <property type="nucleotide sequence ID" value="NZ_AAWL01000002.1"/>
</dbReference>
<dbReference type="InterPro" id="IPR038076">
    <property type="entry name" value="MgtE_N_sf"/>
</dbReference>
<feature type="region of interest" description="Disordered" evidence="1">
    <location>
        <begin position="90"/>
        <end position="125"/>
    </location>
</feature>
<name>A1HN36_9FIRM</name>
<accession>A1HN36</accession>
<dbReference type="EMBL" id="AAWL01000002">
    <property type="protein sequence ID" value="EAX48663.1"/>
    <property type="molecule type" value="Genomic_DNA"/>
</dbReference>
<reference evidence="4 5" key="1">
    <citation type="submission" date="2007-01" db="EMBL/GenBank/DDBJ databases">
        <title>Annotation of the draft genome assembly of Thermosinus carboxydivorans Nor1.</title>
        <authorList>
            <consortium name="US DOE Joint Genome Institute (JGI-ORNL)"/>
            <person name="Larimer F."/>
            <person name="Land M."/>
            <person name="Hauser L."/>
        </authorList>
    </citation>
    <scope>NUCLEOTIDE SEQUENCE [LARGE SCALE GENOMIC DNA]</scope>
    <source>
        <strain evidence="4 5">Nor1</strain>
    </source>
</reference>
<comment type="caution">
    <text evidence="4">The sequence shown here is derived from an EMBL/GenBank/DDBJ whole genome shotgun (WGS) entry which is preliminary data.</text>
</comment>
<evidence type="ECO:0000256" key="2">
    <source>
        <dbReference type="SAM" id="Phobius"/>
    </source>
</evidence>
<feature type="transmembrane region" description="Helical" evidence="2">
    <location>
        <begin position="24"/>
        <end position="48"/>
    </location>
</feature>
<evidence type="ECO:0000313" key="5">
    <source>
        <dbReference type="Proteomes" id="UP000005139"/>
    </source>
</evidence>